<evidence type="ECO:0008006" key="9">
    <source>
        <dbReference type="Google" id="ProtNLM"/>
    </source>
</evidence>
<dbReference type="InterPro" id="IPR029058">
    <property type="entry name" value="AB_hydrolase_fold"/>
</dbReference>
<proteinExistence type="predicted"/>
<accession>A0A0N0RXU1</accession>
<sequence length="591" mass="66902">MASQKKSHVFRVTGLSRERPDGDLETTLQEAISDNFTDDERSQVKTEITIVPSCYEVDTQIVALVQFRGGMPEFLSELRVNPLGDWQVEMGDDDINFDCHFFGFTQLYAPGEKEAVVADIIAIAGLDGHAYGSWQGRGNLGRMWLRDFLSKDLPQCRTMIYGYNSKLSSHGVDKILNYGRELMEEIKKIRNTKELQQRPLIFIAHSFGGIILAHCLVKAIQTMEKDHPAITSLHRATYGMILFAIPHKGLVMNDIQQMLEGDKSHPREQLLSQISSKSDLLMHQLADFKNLIRDRKVVSFYEMEQTRQLVLDSESGRWKRTGDYVTTVGADSALLQLPDHIEDKVPLHADHSMIVKFDKRDAPGYRTALDRLRQFSKNAPSVVTARFAQTRYKPQPCFTAPFKRDPMFVGREAVISAIREKHGVIGERHDRVALVGLGGVGKAQTAIEYSYRVRESTPDTWVFWIHASNTARLEQGYQEIAAVTEILGRDDPKINIFQLVCRWMCDPGNRRWLMVLDNTDDDSIFFGGHTSNERGPLVSFLPQAAHRLILITSRNGLAARNLVGSDSHMIRVQLINEEESLALLRARIPAP</sequence>
<dbReference type="GO" id="GO:0072330">
    <property type="term" value="P:monocarboxylic acid biosynthetic process"/>
    <property type="evidence" value="ECO:0007669"/>
    <property type="project" value="UniProtKB-ARBA"/>
</dbReference>
<dbReference type="Proteomes" id="UP000037696">
    <property type="component" value="Unassembled WGS sequence"/>
</dbReference>
<evidence type="ECO:0000256" key="2">
    <source>
        <dbReference type="ARBA" id="ARBA00004240"/>
    </source>
</evidence>
<comment type="subcellular location">
    <subcellularLocation>
        <location evidence="2">Endoplasmic reticulum</location>
    </subcellularLocation>
    <subcellularLocation>
        <location evidence="3">Membrane</location>
    </subcellularLocation>
    <subcellularLocation>
        <location evidence="1">Mitochondrion</location>
    </subcellularLocation>
</comment>
<name>A0A0N0RXU1_9EURO</name>
<dbReference type="PANTHER" id="PTHR48182">
    <property type="entry name" value="PROTEIN SERAC1"/>
    <property type="match status" value="1"/>
</dbReference>
<gene>
    <name evidence="7" type="ORF">ACN38_g10682</name>
</gene>
<keyword evidence="4" id="KW-0256">Endoplasmic reticulum</keyword>
<dbReference type="SUPFAM" id="SSF52540">
    <property type="entry name" value="P-loop containing nucleoside triphosphate hydrolases"/>
    <property type="match status" value="1"/>
</dbReference>
<dbReference type="GO" id="GO:0017000">
    <property type="term" value="P:antibiotic biosynthetic process"/>
    <property type="evidence" value="ECO:0007669"/>
    <property type="project" value="UniProtKB-ARBA"/>
</dbReference>
<dbReference type="AlphaFoldDB" id="A0A0N0RXU1"/>
<dbReference type="EMBL" id="LHQQ01000250">
    <property type="protein sequence ID" value="KOS38495.1"/>
    <property type="molecule type" value="Genomic_DNA"/>
</dbReference>
<keyword evidence="6" id="KW-0472">Membrane</keyword>
<dbReference type="Gene3D" id="3.40.50.300">
    <property type="entry name" value="P-loop containing nucleotide triphosphate hydrolases"/>
    <property type="match status" value="1"/>
</dbReference>
<keyword evidence="8" id="KW-1185">Reference proteome</keyword>
<evidence type="ECO:0000256" key="4">
    <source>
        <dbReference type="ARBA" id="ARBA00022824"/>
    </source>
</evidence>
<dbReference type="OrthoDB" id="1658288at2759"/>
<evidence type="ECO:0000256" key="6">
    <source>
        <dbReference type="ARBA" id="ARBA00023136"/>
    </source>
</evidence>
<comment type="caution">
    <text evidence="7">The sequence shown here is derived from an EMBL/GenBank/DDBJ whole genome shotgun (WGS) entry which is preliminary data.</text>
</comment>
<dbReference type="PANTHER" id="PTHR48182:SF2">
    <property type="entry name" value="PROTEIN SERAC1"/>
    <property type="match status" value="1"/>
</dbReference>
<evidence type="ECO:0000313" key="8">
    <source>
        <dbReference type="Proteomes" id="UP000037696"/>
    </source>
</evidence>
<evidence type="ECO:0000256" key="1">
    <source>
        <dbReference type="ARBA" id="ARBA00004173"/>
    </source>
</evidence>
<dbReference type="Gene3D" id="3.40.50.1820">
    <property type="entry name" value="alpha/beta hydrolase"/>
    <property type="match status" value="1"/>
</dbReference>
<organism evidence="7 8">
    <name type="scientific">Penicillium nordicum</name>
    <dbReference type="NCBI Taxonomy" id="229535"/>
    <lineage>
        <taxon>Eukaryota</taxon>
        <taxon>Fungi</taxon>
        <taxon>Dikarya</taxon>
        <taxon>Ascomycota</taxon>
        <taxon>Pezizomycotina</taxon>
        <taxon>Eurotiomycetes</taxon>
        <taxon>Eurotiomycetidae</taxon>
        <taxon>Eurotiales</taxon>
        <taxon>Aspergillaceae</taxon>
        <taxon>Penicillium</taxon>
    </lineage>
</organism>
<dbReference type="GO" id="GO:0016020">
    <property type="term" value="C:membrane"/>
    <property type="evidence" value="ECO:0007669"/>
    <property type="project" value="UniProtKB-SubCell"/>
</dbReference>
<dbReference type="SUPFAM" id="SSF53474">
    <property type="entry name" value="alpha/beta-Hydrolases"/>
    <property type="match status" value="1"/>
</dbReference>
<protein>
    <recommendedName>
        <fullName evidence="9">DUF676 domain-containing protein</fullName>
    </recommendedName>
</protein>
<evidence type="ECO:0000256" key="3">
    <source>
        <dbReference type="ARBA" id="ARBA00004370"/>
    </source>
</evidence>
<dbReference type="GO" id="GO:0005739">
    <property type="term" value="C:mitochondrion"/>
    <property type="evidence" value="ECO:0007669"/>
    <property type="project" value="UniProtKB-SubCell"/>
</dbReference>
<dbReference type="InterPro" id="IPR052374">
    <property type="entry name" value="SERAC1"/>
</dbReference>
<evidence type="ECO:0000256" key="5">
    <source>
        <dbReference type="ARBA" id="ARBA00023128"/>
    </source>
</evidence>
<dbReference type="GO" id="GO:0005783">
    <property type="term" value="C:endoplasmic reticulum"/>
    <property type="evidence" value="ECO:0007669"/>
    <property type="project" value="UniProtKB-SubCell"/>
</dbReference>
<dbReference type="InterPro" id="IPR027417">
    <property type="entry name" value="P-loop_NTPase"/>
</dbReference>
<evidence type="ECO:0000313" key="7">
    <source>
        <dbReference type="EMBL" id="KOS38495.1"/>
    </source>
</evidence>
<reference evidence="7 8" key="1">
    <citation type="submission" date="2015-08" db="EMBL/GenBank/DDBJ databases">
        <title>Genome sequencing of Penicillium nordicum.</title>
        <authorList>
            <person name="Nguyen H.D."/>
            <person name="Seifert K.A."/>
        </authorList>
    </citation>
    <scope>NUCLEOTIDE SEQUENCE [LARGE SCALE GENOMIC DNA]</scope>
    <source>
        <strain evidence="7 8">DAOMC 185683</strain>
    </source>
</reference>
<keyword evidence="5" id="KW-0496">Mitochondrion</keyword>